<name>X1CSI8_9ZZZZ</name>
<evidence type="ECO:0000256" key="1">
    <source>
        <dbReference type="SAM" id="Phobius"/>
    </source>
</evidence>
<comment type="caution">
    <text evidence="2">The sequence shown here is derived from an EMBL/GenBank/DDBJ whole genome shotgun (WGS) entry which is preliminary data.</text>
</comment>
<dbReference type="AlphaFoldDB" id="X1CSI8"/>
<organism evidence="2">
    <name type="scientific">marine sediment metagenome</name>
    <dbReference type="NCBI Taxonomy" id="412755"/>
    <lineage>
        <taxon>unclassified sequences</taxon>
        <taxon>metagenomes</taxon>
        <taxon>ecological metagenomes</taxon>
    </lineage>
</organism>
<accession>X1CSI8</accession>
<keyword evidence="1" id="KW-1133">Transmembrane helix</keyword>
<feature type="transmembrane region" description="Helical" evidence="1">
    <location>
        <begin position="21"/>
        <end position="42"/>
    </location>
</feature>
<evidence type="ECO:0000313" key="2">
    <source>
        <dbReference type="EMBL" id="GAG87231.1"/>
    </source>
</evidence>
<gene>
    <name evidence="2" type="ORF">S01H4_22407</name>
</gene>
<proteinExistence type="predicted"/>
<protein>
    <recommendedName>
        <fullName evidence="3">DUF4244 domain-containing protein</fullName>
    </recommendedName>
</protein>
<keyword evidence="1" id="KW-0812">Transmembrane</keyword>
<keyword evidence="1" id="KW-0472">Membrane</keyword>
<evidence type="ECO:0008006" key="3">
    <source>
        <dbReference type="Google" id="ProtNLM"/>
    </source>
</evidence>
<reference evidence="2" key="1">
    <citation type="journal article" date="2014" name="Front. Microbiol.">
        <title>High frequency of phylogenetically diverse reductive dehalogenase-homologous genes in deep subseafloor sedimentary metagenomes.</title>
        <authorList>
            <person name="Kawai M."/>
            <person name="Futagami T."/>
            <person name="Toyoda A."/>
            <person name="Takaki Y."/>
            <person name="Nishi S."/>
            <person name="Hori S."/>
            <person name="Arai W."/>
            <person name="Tsubouchi T."/>
            <person name="Morono Y."/>
            <person name="Uchiyama I."/>
            <person name="Ito T."/>
            <person name="Fujiyama A."/>
            <person name="Inagaki F."/>
            <person name="Takami H."/>
        </authorList>
    </citation>
    <scope>NUCLEOTIDE SEQUENCE</scope>
    <source>
        <strain evidence="2">Expedition CK06-06</strain>
    </source>
</reference>
<dbReference type="EMBL" id="BART01010267">
    <property type="protein sequence ID" value="GAG87231.1"/>
    <property type="molecule type" value="Genomic_DNA"/>
</dbReference>
<sequence length="61" mass="6719">MDRLYKNIKAVKLKCQKGQSTLEYAMVTVIAIVISAVLIAVGKPHITEIISKVFEKISGMV</sequence>